<gene>
    <name evidence="1" type="ORF">PM10SUCC1_14800</name>
</gene>
<dbReference type="Proteomes" id="UP001144471">
    <property type="component" value="Unassembled WGS sequence"/>
</dbReference>
<dbReference type="RefSeq" id="WP_281834800.1">
    <property type="nucleotide sequence ID" value="NZ_BSDY01000006.1"/>
</dbReference>
<accession>A0A9W6LM51</accession>
<sequence>MKVNKQIVIKILDNIKVDSSGDVCVAEFLEQLIFEYPFVRKFVKKIRR</sequence>
<proteinExistence type="predicted"/>
<evidence type="ECO:0000313" key="2">
    <source>
        <dbReference type="Proteomes" id="UP001144471"/>
    </source>
</evidence>
<dbReference type="AlphaFoldDB" id="A0A9W6LM51"/>
<comment type="caution">
    <text evidence="1">The sequence shown here is derived from an EMBL/GenBank/DDBJ whole genome shotgun (WGS) entry which is preliminary data.</text>
</comment>
<dbReference type="EMBL" id="BSDY01000006">
    <property type="protein sequence ID" value="GLI55966.1"/>
    <property type="molecule type" value="Genomic_DNA"/>
</dbReference>
<keyword evidence="2" id="KW-1185">Reference proteome</keyword>
<protein>
    <submittedName>
        <fullName evidence="1">Uncharacterized protein</fullName>
    </submittedName>
</protein>
<organism evidence="1 2">
    <name type="scientific">Propionigenium maris DSM 9537</name>
    <dbReference type="NCBI Taxonomy" id="1123000"/>
    <lineage>
        <taxon>Bacteria</taxon>
        <taxon>Fusobacteriati</taxon>
        <taxon>Fusobacteriota</taxon>
        <taxon>Fusobacteriia</taxon>
        <taxon>Fusobacteriales</taxon>
        <taxon>Fusobacteriaceae</taxon>
        <taxon>Propionigenium</taxon>
    </lineage>
</organism>
<evidence type="ECO:0000313" key="1">
    <source>
        <dbReference type="EMBL" id="GLI55966.1"/>
    </source>
</evidence>
<reference evidence="1" key="1">
    <citation type="submission" date="2022-12" db="EMBL/GenBank/DDBJ databases">
        <title>Reference genome sequencing for broad-spectrum identification of bacterial and archaeal isolates by mass spectrometry.</title>
        <authorList>
            <person name="Sekiguchi Y."/>
            <person name="Tourlousse D.M."/>
        </authorList>
    </citation>
    <scope>NUCLEOTIDE SEQUENCE</scope>
    <source>
        <strain evidence="1">10succ1</strain>
    </source>
</reference>
<name>A0A9W6LM51_9FUSO</name>